<protein>
    <submittedName>
        <fullName evidence="2">Uncharacterized protein</fullName>
    </submittedName>
</protein>
<evidence type="ECO:0000256" key="1">
    <source>
        <dbReference type="SAM" id="MobiDB-lite"/>
    </source>
</evidence>
<evidence type="ECO:0000313" key="2">
    <source>
        <dbReference type="EMBL" id="JAH18530.1"/>
    </source>
</evidence>
<dbReference type="EMBL" id="GBXM01090047">
    <property type="protein sequence ID" value="JAH18530.1"/>
    <property type="molecule type" value="Transcribed_RNA"/>
</dbReference>
<feature type="compositionally biased region" description="Basic residues" evidence="1">
    <location>
        <begin position="1"/>
        <end position="13"/>
    </location>
</feature>
<organism evidence="2">
    <name type="scientific">Anguilla anguilla</name>
    <name type="common">European freshwater eel</name>
    <name type="synonym">Muraena anguilla</name>
    <dbReference type="NCBI Taxonomy" id="7936"/>
    <lineage>
        <taxon>Eukaryota</taxon>
        <taxon>Metazoa</taxon>
        <taxon>Chordata</taxon>
        <taxon>Craniata</taxon>
        <taxon>Vertebrata</taxon>
        <taxon>Euteleostomi</taxon>
        <taxon>Actinopterygii</taxon>
        <taxon>Neopterygii</taxon>
        <taxon>Teleostei</taxon>
        <taxon>Anguilliformes</taxon>
        <taxon>Anguillidae</taxon>
        <taxon>Anguilla</taxon>
    </lineage>
</organism>
<proteinExistence type="predicted"/>
<accession>A0A0E9QQJ3</accession>
<sequence length="20" mass="2496">MVVRKKREFKHNQNRLSDPL</sequence>
<feature type="region of interest" description="Disordered" evidence="1">
    <location>
        <begin position="1"/>
        <end position="20"/>
    </location>
</feature>
<reference evidence="2" key="1">
    <citation type="submission" date="2014-11" db="EMBL/GenBank/DDBJ databases">
        <authorList>
            <person name="Amaro Gonzalez C."/>
        </authorList>
    </citation>
    <scope>NUCLEOTIDE SEQUENCE</scope>
</reference>
<dbReference type="AlphaFoldDB" id="A0A0E9QQJ3"/>
<name>A0A0E9QQJ3_ANGAN</name>
<reference evidence="2" key="2">
    <citation type="journal article" date="2015" name="Fish Shellfish Immunol.">
        <title>Early steps in the European eel (Anguilla anguilla)-Vibrio vulnificus interaction in the gills: Role of the RtxA13 toxin.</title>
        <authorList>
            <person name="Callol A."/>
            <person name="Pajuelo D."/>
            <person name="Ebbesson L."/>
            <person name="Teles M."/>
            <person name="MacKenzie S."/>
            <person name="Amaro C."/>
        </authorList>
    </citation>
    <scope>NUCLEOTIDE SEQUENCE</scope>
</reference>